<dbReference type="Proteomes" id="UP001628668">
    <property type="component" value="Unassembled WGS sequence"/>
</dbReference>
<organism evidence="1 2">
    <name type="scientific">Rossellomorea oryzaecorticis</name>
    <dbReference type="NCBI Taxonomy" id="1396505"/>
    <lineage>
        <taxon>Bacteria</taxon>
        <taxon>Bacillati</taxon>
        <taxon>Bacillota</taxon>
        <taxon>Bacilli</taxon>
        <taxon>Bacillales</taxon>
        <taxon>Bacillaceae</taxon>
        <taxon>Rossellomorea</taxon>
    </lineage>
</organism>
<comment type="caution">
    <text evidence="1">The sequence shown here is derived from an EMBL/GenBank/DDBJ whole genome shotgun (WGS) entry which is preliminary data.</text>
</comment>
<sequence>MKRKLSRLSVEVLSIRSACEFCRNMGLTPSITNISMITGFSEEKILERIDIDFQVCRDELMAYTASTRE</sequence>
<evidence type="ECO:0000313" key="2">
    <source>
        <dbReference type="Proteomes" id="UP001628668"/>
    </source>
</evidence>
<name>A0ABW8VN95_9BACI</name>
<dbReference type="RefSeq" id="WP_141687703.1">
    <property type="nucleotide sequence ID" value="NZ_JBJOSA010000005.1"/>
</dbReference>
<keyword evidence="2" id="KW-1185">Reference proteome</keyword>
<reference evidence="1 2" key="1">
    <citation type="submission" date="2024-12" db="EMBL/GenBank/DDBJ databases">
        <authorList>
            <person name="Li X."/>
            <person name="Zhang D."/>
        </authorList>
    </citation>
    <scope>NUCLEOTIDE SEQUENCE [LARGE SCALE GENOMIC DNA]</scope>
    <source>
        <strain evidence="1 2">JCM19602</strain>
    </source>
</reference>
<proteinExistence type="predicted"/>
<dbReference type="EMBL" id="JBJOSA010000005">
    <property type="protein sequence ID" value="MFL8936863.1"/>
    <property type="molecule type" value="Genomic_DNA"/>
</dbReference>
<gene>
    <name evidence="1" type="ORF">ACKA06_08705</name>
</gene>
<accession>A0ABW8VN95</accession>
<protein>
    <submittedName>
        <fullName evidence="1">Uncharacterized protein</fullName>
    </submittedName>
</protein>
<evidence type="ECO:0000313" key="1">
    <source>
        <dbReference type="EMBL" id="MFL8936863.1"/>
    </source>
</evidence>